<name>A0ABV5KQ91_9BACL</name>
<dbReference type="InterPro" id="IPR014755">
    <property type="entry name" value="Cu-Rt/internalin_Ig-like"/>
</dbReference>
<dbReference type="PROSITE" id="PS51272">
    <property type="entry name" value="SLH"/>
    <property type="match status" value="3"/>
</dbReference>
<dbReference type="Proteomes" id="UP001589747">
    <property type="component" value="Unassembled WGS sequence"/>
</dbReference>
<feature type="domain" description="SLH" evidence="2">
    <location>
        <begin position="148"/>
        <end position="211"/>
    </location>
</feature>
<protein>
    <submittedName>
        <fullName evidence="3">S-layer homology domain-containing protein</fullName>
    </submittedName>
</protein>
<dbReference type="PANTHER" id="PTHR43308">
    <property type="entry name" value="OUTER MEMBRANE PROTEIN ALPHA-RELATED"/>
    <property type="match status" value="1"/>
</dbReference>
<dbReference type="RefSeq" id="WP_377494373.1">
    <property type="nucleotide sequence ID" value="NZ_JBHMDO010000022.1"/>
</dbReference>
<dbReference type="InterPro" id="IPR051465">
    <property type="entry name" value="Cell_Envelope_Struct_Comp"/>
</dbReference>
<evidence type="ECO:0000313" key="3">
    <source>
        <dbReference type="EMBL" id="MFB9326771.1"/>
    </source>
</evidence>
<dbReference type="Pfam" id="PF00395">
    <property type="entry name" value="SLH"/>
    <property type="match status" value="3"/>
</dbReference>
<organism evidence="3 4">
    <name type="scientific">Paenibacillus aurantiacus</name>
    <dbReference type="NCBI Taxonomy" id="1936118"/>
    <lineage>
        <taxon>Bacteria</taxon>
        <taxon>Bacillati</taxon>
        <taxon>Bacillota</taxon>
        <taxon>Bacilli</taxon>
        <taxon>Bacillales</taxon>
        <taxon>Paenibacillaceae</taxon>
        <taxon>Paenibacillus</taxon>
    </lineage>
</organism>
<dbReference type="PANTHER" id="PTHR43308:SF5">
    <property type="entry name" value="S-LAYER PROTEIN _ PEPTIDOGLYCAN ENDO-BETA-N-ACETYLGLUCOSAMINIDASE"/>
    <property type="match status" value="1"/>
</dbReference>
<reference evidence="3 4" key="1">
    <citation type="submission" date="2024-09" db="EMBL/GenBank/DDBJ databases">
        <authorList>
            <person name="Sun Q."/>
            <person name="Mori K."/>
        </authorList>
    </citation>
    <scope>NUCLEOTIDE SEQUENCE [LARGE SCALE GENOMIC DNA]</scope>
    <source>
        <strain evidence="3 4">TISTR 2452</strain>
    </source>
</reference>
<evidence type="ECO:0000256" key="1">
    <source>
        <dbReference type="ARBA" id="ARBA00022729"/>
    </source>
</evidence>
<keyword evidence="4" id="KW-1185">Reference proteome</keyword>
<feature type="domain" description="SLH" evidence="2">
    <location>
        <begin position="214"/>
        <end position="277"/>
    </location>
</feature>
<gene>
    <name evidence="3" type="ORF">ACFFSY_12670</name>
</gene>
<comment type="caution">
    <text evidence="3">The sequence shown here is derived from an EMBL/GenBank/DDBJ whole genome shotgun (WGS) entry which is preliminary data.</text>
</comment>
<evidence type="ECO:0000313" key="4">
    <source>
        <dbReference type="Proteomes" id="UP001589747"/>
    </source>
</evidence>
<proteinExistence type="predicted"/>
<feature type="domain" description="SLH" evidence="2">
    <location>
        <begin position="85"/>
        <end position="147"/>
    </location>
</feature>
<accession>A0ABV5KQ91</accession>
<sequence>MNILRDELKKSRNGGYEVIIYLADDQTEFAEELGKGGPDSETKASIINYVKNKYPNLKVTVAKVVLGGVVLGTIPLAGGAAHAAAAGPKDIDKASGFAKEAIVRLVESGTIQGDQTGAFNPKGTMTRDAFTSMIVKALVKDADLANPDTPTFKDVPKTHWAYKYIETAVAKGLITGTGDGTFGPTGEITREQLATILVRSLGLSADDIKGQGDTLKFADKDAISSFARDSVAFAVNNGLLTGINESTFNGKGAATREQVAVVVDRYVTNVDKLQTAADTIKNTSFKAEASDTNTIKLSFTTAVDTFAATDLTVKDKDGKDVKVTKVTLSDDKKTATVSTDALTSGASYTVTVTKDAVKGSATVVAPKAAEFKATPTGAKKIEVKFGAAIDPSAVTFTIKKGTQTVSVADKTVSADKTTVVLETTTKLTEGDYTVTATGAATADLTSKFTAANEKVDKIEFLSDVAALVDLPSPDADTDIDDIAIPYQVLNQYGENITKTTDLTSNGFTINKTDGLATLAGDYKVDQTVPLTLIYNNGATVLTANKTFTVSAEARASVVTTDGVYNVDKKVLNEDTDLSTTPFYILVDVKDQYGKTITDVAKLNAQVQVHESNSLIVDVPNGAITSSATPDNFTTVTVDGVTRTALQLKGPVAVGSNIVTLVTTTSGKSATTTVTVAEAARVNTINVSSTTEFVSAGEAAYFTVDAVDKDGNAVTNTATLNSATKGVKVTYDGKAVDNPFVFKDGAVQLRIPGDLVKVQSETSTSETKSLVLMTATNSVKTATVQVRQAAKPASVNGLKTTYSKTFKTDQTGIELSYTDLLVQDQHGRIMSDAAVAAWLEDGGSITITEATTDALSADKANNAVNFTTSTIDKTNKKITFDTSGKNTTEKVTFALSGVNNSSADVTFRTTNGSEYTSFTADTIGTVYDEKGAGQADNDAYDKVVKVYGVLADGSKVLLDNTEYTVTAPTNNTVNNDVSKDGIFDVSSALAYGDATDLKVPVEITVSAKPDAPIKQTVTFSKAAPKVVSFDLLVNDVAQTSINFDKASDFTIDSLIQGTNTDEMSIVVTDQYGVKTPATVGEHGAITFADGSTFSVPSVLVSKVSGDFTVKSNGSAANMKIDKSQLKVGDAFDVTISYVGGVTKTYRVTVATDSTPAPVPAPAPAPAP</sequence>
<evidence type="ECO:0000259" key="2">
    <source>
        <dbReference type="PROSITE" id="PS51272"/>
    </source>
</evidence>
<dbReference type="InterPro" id="IPR001119">
    <property type="entry name" value="SLH_dom"/>
</dbReference>
<dbReference type="Gene3D" id="2.60.40.1220">
    <property type="match status" value="2"/>
</dbReference>
<dbReference type="EMBL" id="JBHMDO010000022">
    <property type="protein sequence ID" value="MFB9326771.1"/>
    <property type="molecule type" value="Genomic_DNA"/>
</dbReference>
<keyword evidence="1" id="KW-0732">Signal</keyword>